<name>A0A397HRP7_ASPTH</name>
<dbReference type="RefSeq" id="XP_026617936.1">
    <property type="nucleotide sequence ID" value="XM_026761820.1"/>
</dbReference>
<evidence type="ECO:0000313" key="3">
    <source>
        <dbReference type="EMBL" id="RHZ65672.1"/>
    </source>
</evidence>
<gene>
    <name evidence="3" type="ORF">CDV56_108201</name>
</gene>
<dbReference type="AlphaFoldDB" id="A0A397HRP7"/>
<dbReference type="STRING" id="41047.A0A397HRP7"/>
<comment type="caution">
    <text evidence="3">The sequence shown here is derived from an EMBL/GenBank/DDBJ whole genome shotgun (WGS) entry which is preliminary data.</text>
</comment>
<dbReference type="Pfam" id="PF22980">
    <property type="entry name" value="Myb_DNA-bind_8"/>
    <property type="match status" value="1"/>
</dbReference>
<dbReference type="Proteomes" id="UP000215305">
    <property type="component" value="Unassembled WGS sequence"/>
</dbReference>
<sequence>MTTVRRSKAMPTDGPTAKFLYTIIKQLDLKSVSQPFFLLNFQEALWTVANNVPPQIDWNLVASQLEISNGHAARMRYSRFRQQMEGITSTPRSSRPRKTPAKTGKGFAGKADLQKDKAAPQPPVKQENAGPAYESNPYIKVDPYGQEVQNLAEIPQASAQVMHSQPVQPQMVPYTPLTVAPGTLTMYAPVPAFPLSPPLAFHQQSGPSTWAPVKTEPEPEPEPEAGVKVHDTPVKVEPLQEEQ</sequence>
<protein>
    <recommendedName>
        <fullName evidence="2">Myb-like DNA-binding domain-containing protein</fullName>
    </recommendedName>
</protein>
<dbReference type="GeneID" id="38130175"/>
<evidence type="ECO:0000259" key="2">
    <source>
        <dbReference type="Pfam" id="PF22980"/>
    </source>
</evidence>
<keyword evidence="4" id="KW-1185">Reference proteome</keyword>
<feature type="region of interest" description="Disordered" evidence="1">
    <location>
        <begin position="84"/>
        <end position="135"/>
    </location>
</feature>
<evidence type="ECO:0000313" key="4">
    <source>
        <dbReference type="Proteomes" id="UP000215305"/>
    </source>
</evidence>
<organism evidence="3 4">
    <name type="scientific">Aspergillus thermomutatus</name>
    <name type="common">Neosartorya pseudofischeri</name>
    <dbReference type="NCBI Taxonomy" id="41047"/>
    <lineage>
        <taxon>Eukaryota</taxon>
        <taxon>Fungi</taxon>
        <taxon>Dikarya</taxon>
        <taxon>Ascomycota</taxon>
        <taxon>Pezizomycotina</taxon>
        <taxon>Eurotiomycetes</taxon>
        <taxon>Eurotiomycetidae</taxon>
        <taxon>Eurotiales</taxon>
        <taxon>Aspergillaceae</taxon>
        <taxon>Aspergillus</taxon>
        <taxon>Aspergillus subgen. Fumigati</taxon>
    </lineage>
</organism>
<evidence type="ECO:0000256" key="1">
    <source>
        <dbReference type="SAM" id="MobiDB-lite"/>
    </source>
</evidence>
<dbReference type="EMBL" id="NKHU02000016">
    <property type="protein sequence ID" value="RHZ65672.1"/>
    <property type="molecule type" value="Genomic_DNA"/>
</dbReference>
<feature type="compositionally biased region" description="Basic and acidic residues" evidence="1">
    <location>
        <begin position="225"/>
        <end position="234"/>
    </location>
</feature>
<dbReference type="OrthoDB" id="3944408at2759"/>
<accession>A0A397HRP7</accession>
<feature type="domain" description="Myb-like DNA-binding" evidence="2">
    <location>
        <begin position="45"/>
        <end position="85"/>
    </location>
</feature>
<proteinExistence type="predicted"/>
<reference evidence="3" key="1">
    <citation type="submission" date="2018-08" db="EMBL/GenBank/DDBJ databases">
        <title>Draft genome sequence of azole-resistant Aspergillus thermomutatus (Neosartorya pseudofischeri) strain HMR AF 39, isolated from a human nasal aspirate.</title>
        <authorList>
            <person name="Parent-Michaud M."/>
            <person name="Dufresne P.J."/>
            <person name="Fournier E."/>
            <person name="Martineau C."/>
            <person name="Moreira S."/>
            <person name="Perkins V."/>
            <person name="De Repentigny L."/>
            <person name="Dufresne S.F."/>
        </authorList>
    </citation>
    <scope>NUCLEOTIDE SEQUENCE [LARGE SCALE GENOMIC DNA]</scope>
    <source>
        <strain evidence="3">HMR AF 39</strain>
    </source>
</reference>
<feature type="region of interest" description="Disordered" evidence="1">
    <location>
        <begin position="199"/>
        <end position="243"/>
    </location>
</feature>
<dbReference type="VEuPathDB" id="FungiDB:CDV56_108201"/>
<dbReference type="InterPro" id="IPR054505">
    <property type="entry name" value="Myb_DNA-bind_8"/>
</dbReference>